<dbReference type="EMBL" id="CM001475">
    <property type="protein sequence ID" value="EIC29013.1"/>
    <property type="molecule type" value="Genomic_DNA"/>
</dbReference>
<dbReference type="HOGENOM" id="CLU_1298557_0_0_6"/>
<protein>
    <submittedName>
        <fullName evidence="1">Uncharacterized protein</fullName>
    </submittedName>
</protein>
<reference evidence="1 2" key="1">
    <citation type="journal article" date="2013" name="Genome Announc.">
        <title>Genome Sequence of the Obligate Gammaproteobacterial Methanotroph Methylomicrobium album Strain BG8.</title>
        <authorList>
            <person name="Kits K.D."/>
            <person name="Kalyuzhnaya M.G."/>
            <person name="Klotz M.G."/>
            <person name="Jetten M.S."/>
            <person name="Op den Camp H.J."/>
            <person name="Vuilleumier S."/>
            <person name="Bringel F."/>
            <person name="Dispirito A.A."/>
            <person name="Murrell J.C."/>
            <person name="Bruce D."/>
            <person name="Cheng J.F."/>
            <person name="Copeland A."/>
            <person name="Goodwin L."/>
            <person name="Hauser L."/>
            <person name="Lajus A."/>
            <person name="Land M.L."/>
            <person name="Lapidus A."/>
            <person name="Lucas S."/>
            <person name="Medigue C."/>
            <person name="Pitluck S."/>
            <person name="Woyke T."/>
            <person name="Zeytun A."/>
            <person name="Stein L.Y."/>
        </authorList>
    </citation>
    <scope>NUCLEOTIDE SEQUENCE [LARGE SCALE GENOMIC DNA]</scope>
    <source>
        <strain evidence="1 2">BG8</strain>
    </source>
</reference>
<dbReference type="Proteomes" id="UP000005090">
    <property type="component" value="Chromosome"/>
</dbReference>
<proteinExistence type="predicted"/>
<gene>
    <name evidence="1" type="ORF">Metal_1202</name>
</gene>
<organism evidence="1 2">
    <name type="scientific">Methylomicrobium album BG8</name>
    <dbReference type="NCBI Taxonomy" id="686340"/>
    <lineage>
        <taxon>Bacteria</taxon>
        <taxon>Pseudomonadati</taxon>
        <taxon>Pseudomonadota</taxon>
        <taxon>Gammaproteobacteria</taxon>
        <taxon>Methylococcales</taxon>
        <taxon>Methylococcaceae</taxon>
        <taxon>Methylomicrobium</taxon>
    </lineage>
</organism>
<dbReference type="STRING" id="686340.Metal_1202"/>
<name>H8GII6_METAL</name>
<accession>H8GII6</accession>
<dbReference type="AlphaFoldDB" id="H8GII6"/>
<evidence type="ECO:0000313" key="2">
    <source>
        <dbReference type="Proteomes" id="UP000005090"/>
    </source>
</evidence>
<sequence length="212" mass="23718">MSSSDQPGFTVVVSASSRARYSGLCRSARFRCLSRIPAISSDPAGAGPGRSFPAFLLGQSVWSFAKQALQRLGATLIRPTVFYLFNLTDRMQEIGQRRSGCRCWVAHRSRTIPRYSVRLPSFSPTALVGWIRRQAIRRALKAVGVLLSRKRPTTLRFITLDVNNSIYLGIFTVTALGREPRRISGVFPGKFKKPFIFRPPLHSKEPGCCRSR</sequence>
<keyword evidence="2" id="KW-1185">Reference proteome</keyword>
<evidence type="ECO:0000313" key="1">
    <source>
        <dbReference type="EMBL" id="EIC29013.1"/>
    </source>
</evidence>